<dbReference type="PANTHER" id="PTHR46491:SF3">
    <property type="entry name" value="CDGSH IRON-SULFUR DOMAIN-CONTAINING PROTEIN 3, MITOCHONDRIAL"/>
    <property type="match status" value="1"/>
</dbReference>
<dbReference type="PANTHER" id="PTHR46491">
    <property type="entry name" value="CDGSH IRON SULFUR DOMAIN PROTEIN HOMOLOG"/>
    <property type="match status" value="1"/>
</dbReference>
<feature type="domain" description="Iron-binding zinc finger CDGSH type" evidence="5">
    <location>
        <begin position="46"/>
        <end position="78"/>
    </location>
</feature>
<keyword evidence="7" id="KW-1185">Reference proteome</keyword>
<keyword evidence="4" id="KW-0411">Iron-sulfur</keyword>
<evidence type="ECO:0000256" key="3">
    <source>
        <dbReference type="ARBA" id="ARBA00023004"/>
    </source>
</evidence>
<sequence>MEPKMAKKGPYAVELEAGKEYYFCTCGESKKQPFCDGSHMETDFSPMAFKAEKTGKAFLCGCKKTNNPPYCDGEHSKT</sequence>
<evidence type="ECO:0000256" key="4">
    <source>
        <dbReference type="ARBA" id="ARBA00023014"/>
    </source>
</evidence>
<evidence type="ECO:0000313" key="7">
    <source>
        <dbReference type="Proteomes" id="UP001496674"/>
    </source>
</evidence>
<dbReference type="InterPro" id="IPR052950">
    <property type="entry name" value="CISD"/>
</dbReference>
<dbReference type="Gene3D" id="3.40.5.90">
    <property type="entry name" value="CDGSH iron-sulfur domain, mitoNEET-type"/>
    <property type="match status" value="2"/>
</dbReference>
<proteinExistence type="predicted"/>
<dbReference type="Pfam" id="PF09360">
    <property type="entry name" value="zf-CDGSH"/>
    <property type="match status" value="1"/>
</dbReference>
<dbReference type="InterPro" id="IPR042216">
    <property type="entry name" value="MitoNEET_CISD"/>
</dbReference>
<dbReference type="Proteomes" id="UP001496674">
    <property type="component" value="Chromosome"/>
</dbReference>
<keyword evidence="1" id="KW-0001">2Fe-2S</keyword>
<dbReference type="RefSeq" id="WP_353334225.1">
    <property type="nucleotide sequence ID" value="NZ_AP028055.1"/>
</dbReference>
<feature type="domain" description="Iron-binding zinc finger CDGSH type" evidence="5">
    <location>
        <begin position="8"/>
        <end position="45"/>
    </location>
</feature>
<organism evidence="6 7">
    <name type="scientific">Bacteroides sedimenti</name>
    <dbReference type="NCBI Taxonomy" id="2136147"/>
    <lineage>
        <taxon>Bacteria</taxon>
        <taxon>Pseudomonadati</taxon>
        <taxon>Bacteroidota</taxon>
        <taxon>Bacteroidia</taxon>
        <taxon>Bacteroidales</taxon>
        <taxon>Bacteroidaceae</taxon>
        <taxon>Bacteroides</taxon>
    </lineage>
</organism>
<dbReference type="EMBL" id="AP028055">
    <property type="protein sequence ID" value="BEG99020.1"/>
    <property type="molecule type" value="Genomic_DNA"/>
</dbReference>
<evidence type="ECO:0000259" key="5">
    <source>
        <dbReference type="SMART" id="SM00704"/>
    </source>
</evidence>
<name>A0ABN6Z3B5_9BACE</name>
<evidence type="ECO:0000313" key="6">
    <source>
        <dbReference type="EMBL" id="BEG99020.1"/>
    </source>
</evidence>
<accession>A0ABN6Z3B5</accession>
<reference evidence="6 7" key="1">
    <citation type="submission" date="2023-04" db="EMBL/GenBank/DDBJ databases">
        <title>Draft genome sequence of acteroides sedimenti strain YN3PY1.</title>
        <authorList>
            <person name="Yoshida N."/>
        </authorList>
    </citation>
    <scope>NUCLEOTIDE SEQUENCE [LARGE SCALE GENOMIC DNA]</scope>
    <source>
        <strain evidence="6 7">YN3PY1</strain>
    </source>
</reference>
<keyword evidence="2" id="KW-0479">Metal-binding</keyword>
<protein>
    <recommendedName>
        <fullName evidence="5">Iron-binding zinc finger CDGSH type domain-containing protein</fullName>
    </recommendedName>
</protein>
<dbReference type="SMART" id="SM00704">
    <property type="entry name" value="ZnF_CDGSH"/>
    <property type="match status" value="2"/>
</dbReference>
<dbReference type="InterPro" id="IPR018967">
    <property type="entry name" value="FeS-contain_CDGSH-typ"/>
</dbReference>
<gene>
    <name evidence="6" type="ORF">BSYN_12850</name>
</gene>
<evidence type="ECO:0000256" key="1">
    <source>
        <dbReference type="ARBA" id="ARBA00022714"/>
    </source>
</evidence>
<evidence type="ECO:0000256" key="2">
    <source>
        <dbReference type="ARBA" id="ARBA00022723"/>
    </source>
</evidence>
<keyword evidence="3" id="KW-0408">Iron</keyword>